<proteinExistence type="predicted"/>
<dbReference type="AlphaFoldDB" id="A0A1F4XSH4"/>
<dbReference type="Proteomes" id="UP000177564">
    <property type="component" value="Unassembled WGS sequence"/>
</dbReference>
<evidence type="ECO:0000313" key="1">
    <source>
        <dbReference type="EMBL" id="OGC83993.1"/>
    </source>
</evidence>
<protein>
    <submittedName>
        <fullName evidence="1">Uncharacterized protein</fullName>
    </submittedName>
</protein>
<evidence type="ECO:0000313" key="2">
    <source>
        <dbReference type="Proteomes" id="UP000177564"/>
    </source>
</evidence>
<gene>
    <name evidence="1" type="ORF">A3D68_00580</name>
</gene>
<name>A0A1F4XSH4_9BACT</name>
<organism evidence="1 2">
    <name type="scientific">Candidatus Adlerbacteria bacterium RIFCSPHIGHO2_02_FULL_52_17</name>
    <dbReference type="NCBI Taxonomy" id="1797240"/>
    <lineage>
        <taxon>Bacteria</taxon>
        <taxon>Candidatus Adleribacteriota</taxon>
    </lineage>
</organism>
<comment type="caution">
    <text evidence="1">The sequence shown here is derived from an EMBL/GenBank/DDBJ whole genome shotgun (WGS) entry which is preliminary data.</text>
</comment>
<sequence length="61" mass="6956">MNLAILHKIGGDYRGAETIWLYVTKQWPTSPIAYSNLADLYQNFLHDQAKADYYSSQSSSL</sequence>
<reference evidence="1 2" key="1">
    <citation type="journal article" date="2016" name="Nat. Commun.">
        <title>Thousands of microbial genomes shed light on interconnected biogeochemical processes in an aquifer system.</title>
        <authorList>
            <person name="Anantharaman K."/>
            <person name="Brown C.T."/>
            <person name="Hug L.A."/>
            <person name="Sharon I."/>
            <person name="Castelle C.J."/>
            <person name="Probst A.J."/>
            <person name="Thomas B.C."/>
            <person name="Singh A."/>
            <person name="Wilkins M.J."/>
            <person name="Karaoz U."/>
            <person name="Brodie E.L."/>
            <person name="Williams K.H."/>
            <person name="Hubbard S.S."/>
            <person name="Banfield J.F."/>
        </authorList>
    </citation>
    <scope>NUCLEOTIDE SEQUENCE [LARGE SCALE GENOMIC DNA]</scope>
</reference>
<dbReference type="EMBL" id="MEWU01000005">
    <property type="protein sequence ID" value="OGC83993.1"/>
    <property type="molecule type" value="Genomic_DNA"/>
</dbReference>
<accession>A0A1F4XSH4</accession>